<evidence type="ECO:0000256" key="15">
    <source>
        <dbReference type="SAM" id="MobiDB-lite"/>
    </source>
</evidence>
<evidence type="ECO:0000256" key="13">
    <source>
        <dbReference type="ARBA" id="ARBA00023303"/>
    </source>
</evidence>
<feature type="compositionally biased region" description="Low complexity" evidence="15">
    <location>
        <begin position="697"/>
        <end position="722"/>
    </location>
</feature>
<feature type="compositionally biased region" description="Low complexity" evidence="15">
    <location>
        <begin position="173"/>
        <end position="208"/>
    </location>
</feature>
<feature type="compositionally biased region" description="Low complexity" evidence="15">
    <location>
        <begin position="47"/>
        <end position="64"/>
    </location>
</feature>
<feature type="transmembrane region" description="Helical" evidence="16">
    <location>
        <begin position="516"/>
        <end position="534"/>
    </location>
</feature>
<feature type="region of interest" description="Disordered" evidence="15">
    <location>
        <begin position="2828"/>
        <end position="2853"/>
    </location>
</feature>
<feature type="compositionally biased region" description="Low complexity" evidence="15">
    <location>
        <begin position="1824"/>
        <end position="1838"/>
    </location>
</feature>
<dbReference type="InterPro" id="IPR043203">
    <property type="entry name" value="VGCC_Ca_Na"/>
</dbReference>
<protein>
    <submittedName>
        <fullName evidence="19 20">Voltage-dependent T-type calcium channel subunit alpha-1G isoform X1</fullName>
    </submittedName>
</protein>
<evidence type="ECO:0000256" key="6">
    <source>
        <dbReference type="ARBA" id="ARBA00022737"/>
    </source>
</evidence>
<feature type="compositionally biased region" description="Low complexity" evidence="15">
    <location>
        <begin position="3108"/>
        <end position="3123"/>
    </location>
</feature>
<feature type="compositionally biased region" description="Pro residues" evidence="15">
    <location>
        <begin position="3059"/>
        <end position="3069"/>
    </location>
</feature>
<dbReference type="RefSeq" id="XP_033238117.1">
    <property type="nucleotide sequence ID" value="XM_033382226.1"/>
</dbReference>
<dbReference type="FunFam" id="1.20.120.350:FF:000008">
    <property type="entry name" value="Voltage-dependent T-type calcium channel subunit alpha"/>
    <property type="match status" value="1"/>
</dbReference>
<feature type="compositionally biased region" description="Polar residues" evidence="15">
    <location>
        <begin position="1790"/>
        <end position="1809"/>
    </location>
</feature>
<feature type="region of interest" description="Disordered" evidence="15">
    <location>
        <begin position="3194"/>
        <end position="3231"/>
    </location>
</feature>
<feature type="compositionally biased region" description="Basic and acidic residues" evidence="15">
    <location>
        <begin position="92"/>
        <end position="140"/>
    </location>
</feature>
<dbReference type="Proteomes" id="UP000001819">
    <property type="component" value="Chromosome X"/>
</dbReference>
<dbReference type="RefSeq" id="XP_033238115.1">
    <property type="nucleotide sequence ID" value="XM_033382224.1"/>
</dbReference>
<dbReference type="Bgee" id="FBgn0245264">
    <property type="expression patterns" value="Expressed in insect adult head"/>
</dbReference>
<dbReference type="FunFam" id="1.10.287.70:FF:000120">
    <property type="entry name" value="Voltage-dependent T-type calcium channel subunit alpha"/>
    <property type="match status" value="1"/>
</dbReference>
<keyword evidence="10" id="KW-0406">Ion transport</keyword>
<feature type="transmembrane region" description="Helical" evidence="16">
    <location>
        <begin position="2412"/>
        <end position="2435"/>
    </location>
</feature>
<keyword evidence="11 16" id="KW-0472">Membrane</keyword>
<feature type="region of interest" description="Disordered" evidence="15">
    <location>
        <begin position="3058"/>
        <end position="3095"/>
    </location>
</feature>
<evidence type="ECO:0000313" key="18">
    <source>
        <dbReference type="Proteomes" id="UP000001819"/>
    </source>
</evidence>
<feature type="region of interest" description="Disordered" evidence="15">
    <location>
        <begin position="743"/>
        <end position="809"/>
    </location>
</feature>
<feature type="region of interest" description="Disordered" evidence="15">
    <location>
        <begin position="696"/>
        <end position="722"/>
    </location>
</feature>
<feature type="transmembrane region" description="Helical" evidence="16">
    <location>
        <begin position="2525"/>
        <end position="2549"/>
    </location>
</feature>
<dbReference type="GO" id="GO:0008332">
    <property type="term" value="F:low voltage-gated calcium channel activity"/>
    <property type="evidence" value="ECO:0007669"/>
    <property type="project" value="TreeGrafter"/>
</dbReference>
<feature type="compositionally biased region" description="Gly residues" evidence="15">
    <location>
        <begin position="1908"/>
        <end position="1927"/>
    </location>
</feature>
<dbReference type="FunFam" id="1.10.287.70:FF:000018">
    <property type="entry name" value="Voltage-dependent T-type calcium channel subunit alpha"/>
    <property type="match status" value="1"/>
</dbReference>
<feature type="compositionally biased region" description="Low complexity" evidence="15">
    <location>
        <begin position="2828"/>
        <end position="2841"/>
    </location>
</feature>
<accession>A0A6I8W449</accession>
<name>A0A6I8W449_DROPS</name>
<feature type="compositionally biased region" description="Low complexity" evidence="15">
    <location>
        <begin position="1122"/>
        <end position="1131"/>
    </location>
</feature>
<dbReference type="RefSeq" id="XP_033238116.1">
    <property type="nucleotide sequence ID" value="XM_033382225.1"/>
</dbReference>
<feature type="domain" description="Ion transport" evidence="17">
    <location>
        <begin position="2490"/>
        <end position="2745"/>
    </location>
</feature>
<evidence type="ECO:0000256" key="2">
    <source>
        <dbReference type="ARBA" id="ARBA00022448"/>
    </source>
</evidence>
<evidence type="ECO:0000256" key="14">
    <source>
        <dbReference type="ARBA" id="ARBA00036634"/>
    </source>
</evidence>
<feature type="region of interest" description="Disordered" evidence="15">
    <location>
        <begin position="1491"/>
        <end position="1511"/>
    </location>
</feature>
<feature type="compositionally biased region" description="Low complexity" evidence="15">
    <location>
        <begin position="909"/>
        <end position="935"/>
    </location>
</feature>
<evidence type="ECO:0000259" key="17">
    <source>
        <dbReference type="Pfam" id="PF00520"/>
    </source>
</evidence>
<keyword evidence="7" id="KW-0106">Calcium</keyword>
<keyword evidence="13" id="KW-0407">Ion channel</keyword>
<keyword evidence="3" id="KW-0109">Calcium transport</keyword>
<evidence type="ECO:0000313" key="22">
    <source>
        <dbReference type="RefSeq" id="XP_033238118.1"/>
    </source>
</evidence>
<evidence type="ECO:0000256" key="16">
    <source>
        <dbReference type="SAM" id="Phobius"/>
    </source>
</evidence>
<keyword evidence="8" id="KW-0851">Voltage-gated channel</keyword>
<dbReference type="PRINTS" id="PR01629">
    <property type="entry name" value="TVDCCALPHA1"/>
</dbReference>
<keyword evidence="4" id="KW-0107">Calcium channel</keyword>
<evidence type="ECO:0000313" key="21">
    <source>
        <dbReference type="RefSeq" id="XP_033238117.1"/>
    </source>
</evidence>
<feature type="region of interest" description="Disordered" evidence="15">
    <location>
        <begin position="2085"/>
        <end position="2109"/>
    </location>
</feature>
<feature type="compositionally biased region" description="Basic and acidic residues" evidence="15">
    <location>
        <begin position="3194"/>
        <end position="3207"/>
    </location>
</feature>
<feature type="domain" description="Ion transport" evidence="17">
    <location>
        <begin position="2173"/>
        <end position="2445"/>
    </location>
</feature>
<feature type="compositionally biased region" description="Polar residues" evidence="15">
    <location>
        <begin position="1891"/>
        <end position="1904"/>
    </location>
</feature>
<dbReference type="RefSeq" id="XP_033238118.1">
    <property type="nucleotide sequence ID" value="XM_033382227.1"/>
</dbReference>
<dbReference type="ExpressionAtlas" id="A0A6I8W449">
    <property type="expression patterns" value="baseline"/>
</dbReference>
<feature type="compositionally biased region" description="Low complexity" evidence="15">
    <location>
        <begin position="748"/>
        <end position="764"/>
    </location>
</feature>
<dbReference type="Pfam" id="PF00520">
    <property type="entry name" value="Ion_trans"/>
    <property type="match status" value="4"/>
</dbReference>
<feature type="transmembrane region" description="Helical" evidence="16">
    <location>
        <begin position="2492"/>
        <end position="2513"/>
    </location>
</feature>
<feature type="transmembrane region" description="Helical" evidence="16">
    <location>
        <begin position="1215"/>
        <end position="1233"/>
    </location>
</feature>
<keyword evidence="5 16" id="KW-0812">Transmembrane</keyword>
<dbReference type="SUPFAM" id="SSF81324">
    <property type="entry name" value="Voltage-gated potassium channels"/>
    <property type="match status" value="4"/>
</dbReference>
<comment type="subcellular location">
    <subcellularLocation>
        <location evidence="1">Membrane</location>
        <topology evidence="1">Multi-pass membrane protein</topology>
    </subcellularLocation>
</comment>
<keyword evidence="18" id="KW-1185">Reference proteome</keyword>
<feature type="transmembrane region" description="Helical" evidence="16">
    <location>
        <begin position="2625"/>
        <end position="2645"/>
    </location>
</feature>
<feature type="transmembrane region" description="Helical" evidence="16">
    <location>
        <begin position="2710"/>
        <end position="2736"/>
    </location>
</feature>
<dbReference type="KEGG" id="dpo:6901716"/>
<dbReference type="GO" id="GO:0005891">
    <property type="term" value="C:voltage-gated calcium channel complex"/>
    <property type="evidence" value="ECO:0007669"/>
    <property type="project" value="InterPro"/>
</dbReference>
<dbReference type="FunFam" id="1.20.120.350:FF:000009">
    <property type="entry name" value="Voltage-dependent T-type calcium channel subunit alpha"/>
    <property type="match status" value="1"/>
</dbReference>
<dbReference type="Gene3D" id="1.20.120.350">
    <property type="entry name" value="Voltage-gated potassium channels. Chain C"/>
    <property type="match status" value="4"/>
</dbReference>
<dbReference type="GO" id="GO:0005248">
    <property type="term" value="F:voltage-gated sodium channel activity"/>
    <property type="evidence" value="ECO:0007669"/>
    <property type="project" value="TreeGrafter"/>
</dbReference>
<feature type="transmembrane region" description="Helical" evidence="16">
    <location>
        <begin position="1245"/>
        <end position="1266"/>
    </location>
</feature>
<dbReference type="GO" id="GO:0043005">
    <property type="term" value="C:neuron projection"/>
    <property type="evidence" value="ECO:0007669"/>
    <property type="project" value="TreeGrafter"/>
</dbReference>
<dbReference type="InterPro" id="IPR027359">
    <property type="entry name" value="Volt_channel_dom_sf"/>
</dbReference>
<keyword evidence="6" id="KW-0677">Repeat</keyword>
<evidence type="ECO:0000256" key="7">
    <source>
        <dbReference type="ARBA" id="ARBA00022837"/>
    </source>
</evidence>
<feature type="region of interest" description="Disordered" evidence="15">
    <location>
        <begin position="1554"/>
        <end position="1623"/>
    </location>
</feature>
<evidence type="ECO:0000313" key="19">
    <source>
        <dbReference type="RefSeq" id="XP_033238115.1"/>
    </source>
</evidence>
<feature type="domain" description="Ion transport" evidence="17">
    <location>
        <begin position="1213"/>
        <end position="1470"/>
    </location>
</feature>
<evidence type="ECO:0000256" key="5">
    <source>
        <dbReference type="ARBA" id="ARBA00022692"/>
    </source>
</evidence>
<dbReference type="PANTHER" id="PTHR10037">
    <property type="entry name" value="VOLTAGE-GATED CATION CHANNEL CALCIUM AND SODIUM"/>
    <property type="match status" value="1"/>
</dbReference>
<evidence type="ECO:0000256" key="11">
    <source>
        <dbReference type="ARBA" id="ARBA00023136"/>
    </source>
</evidence>
<feature type="domain" description="Ion transport" evidence="17">
    <location>
        <begin position="241"/>
        <end position="586"/>
    </location>
</feature>
<feature type="region of interest" description="Disordered" evidence="15">
    <location>
        <begin position="1087"/>
        <end position="1153"/>
    </location>
</feature>
<feature type="region of interest" description="Disordered" evidence="15">
    <location>
        <begin position="1"/>
        <end position="213"/>
    </location>
</feature>
<proteinExistence type="predicted"/>
<keyword evidence="9 16" id="KW-1133">Transmembrane helix</keyword>
<sequence length="3231" mass="354860">MHSNEEPPMTVIVDGGGGGGGGGGQQQQQQQQQKMPRSGSQRLRKTSSSSAKAAIPVPAATATAGTMQRAHRQPSNASATASTDSRRRRYPGKSERHDRQDRQERQDRPDRQERQDRPDRQERQDRHDRQDRQERQEQMPRRRAGRRHSGASSLSDAVASTAGRGRHRREARSGAISSSTASSCNGSCSSDDGDSSHTSSSSSSSSSGEPNLPYPGFPEISMKALTQYTRPRNWCLMLITNPWFERVSILVILLNCITLGMYQPCVDDACVTNRCKILQIFDDIIFAFFALEMTIKMVAMGMCGKNTYLADSWNRLDFFIVLAGLLEYVMHVENLNLTAIRTIRVLRPLRAINRIPSMRILVMLLLDTLPMLGNVLLLCFFVFFIFGIIGVQLWQGILRQRCTLDCPEGMIYPITGLPEVYRVRVRVNSKNHQFLLQSLSQYYEFSKDQDYICSTPSDSGMHLCGNFPPYRSGSMVCNEEAKLFDFNEPTNTSCVNWNQYYTTCKQTGENPFQGTISFDNIGMAWVAIFLVISLEGWTDIMYYVQDAHSFWDWIYFVLLIVIGSFFMINLCLVVIATQFSETKKREMERMRQERARYTSTSTLASSTNNSEPATCYAEIVKYIAHLWRRFKRRMLKKYRLYKYQRQQRKEGLLPNADNLTFSPSRIKCHHPKCPKYSNRKHPSSIQDQMITVMVPLNSNSNSNNNNNNTNNHNGSTNTNATNNVPSCTTVALVNGINGSTASVTMSTAQHQQAAQQQQQQQQQHSSSDNTEQSMGEAACGGGGMVMPRSSSLKKSSHHQLKPEGSAGEQKTILLKFPQQIMDSEQLILQLGNLGKSHPCTSGFLSPPTSASRRPSVMFNEYVLLHTPPALSTEPTLAPGSASPAATTTTVATVAGTAAAAAAAAATSSSPAASAAGPGGSHNHTNHNLNNNNQNGSGSGSGAAAVPDKSTTIFSTEKMTQAGDGSIWQVNLPQTIGTIANPYADCSELGIHDAMTCQELLAFSVAFSAALPTGQSTLESFYTSLARCDPHTAEALKAQHKRAPATSQALVSVQSPGHFQAAPDQAAGGAVDAFELNGAPSTVAAVSAAVGPGESQATTHHRQRREHHSHPQHQHQHQHHHNNNNNSHSRNNNGHRSRGHTSHGQGHGRDHGGPTGNYMEDYACCYDLYQNALSPLEERHHQRSAAMRGLIAVYRCVSRICSYVRRYIRRLVEHKYFQQGILLAILINTLSMGIEYHNQPPELTAIVETSNIVFSGIFAVEMLLKVVAEGPFRYIANGFNVFDGIIVILSAIEICQQFLGNGTGGGGSGLSVLRTFRLLRILKLVRFMPNLRRQLFVMLRTMDNVAVFFSLLVLFIFIFSILGMYLFGGKFCKFLDESGLERECTCPEIISRHPQCECDRKHFNNILWATVTVFQILTQEDWNVVLFNGMEKTSHWAALYFVALMTFGNYVLFNLLVAILVEGFSSERNERREREQRELVKKLREETLAENYSDGMYDESRSEADSSTTNDSYYEVRNRWRSAEDVRKLQDSAELIIEAKSNMHRQRLLQPSHDYQINELPTPGGAPSSGITASGQDKEAGGGGSGASNILKLMPHEEGSSSKPRGGLKKTYSVKDRRSEASRLSKIRLVREPPIITTTAATPQDSPSTTLEPGMTFRQWGDMEPPPPPSPSLLRPPNIFTGGQRTLDEGIPAIDLIPPSPVLAHKPLNILNASQLGVGVGGGMGIGMGMSMGIAGGTGSTGSSMHSVIIDDISKSSGSTAAATPIYVPTISSSSTAGGLGGLQPPIGPSTAHTESHSYSHSLNDLTGSMTVHGPGTGIGPGPGPATSAGASTSGSSSSERLPLTPSTSPYSGIGGGSFKQRFRRSSSKKRRPQPTAAAEDSISGHDEEEQQQQLNNGSDNSFLLRSSAGGGLGGGGAGAGSGSGNAGGAAKDTNRLSPQNSIRRLSNTLSIGSGSSPGAALGSRRASACIFNSQVYQNLNQPPKLRPGTGQRRMSSIELAFSKTSHLNLHNLEANRKSLSYTNSKMDLDKWQRSYGNLNEPDNMLQQYIEARDKRKTSISHYNLKKRLEEKELQQLQQLHQQQLLLQQQQQDSSSSSQQQPQSQSHRLSKEFQHMALQPHSMMTSGGRMSKLKMIIERLTPTQFAMERESYSMYVFPEDNKFRQVCTWFVNQKWFDNVVLLFIALNCITLAMERPNIPPTSTERLFLSTANYVFTAVFTVEMFIKVVATGMFYGTDAYFTSGWNIMDGSLVTISIIDLLMSLISESSPRIFGILRVFRLLRSLRPLRVINRAPGLKLVVQTLLSSLRPIGNIVLICCTFFIIFGILGVQLFKGTFFYCEGENIKNVRNADECRRIPGNVWTNRKYNFDDLGKALMSLFVLSSRDGWVNIMYTGLDAVGVDQQPIVNYNEWRLLYFIAFILLVGFFVLNMFVGVVVENFHRCREEQEKEEKIRRAAKRALQMEKKRRRMHEPPYYTNYSPTRMFVHNVVTSKYFDLAIAAVIGLNVVTMAMEYYKMKMALQYALKIFNYFFTAVFILEANMKLVALGWKLYLKDRWNQLDVGIVLLSIVGIVLEELETKIIPINPTIIRVMRVLRIARVLKLLKMAKGIRALLDTVMQALPQVGNLGLLFFLLFFIFAALGVELFGRLECSDEIPCQGLGEHAHFANFGMAFLTLFRVATGDNWNGIMKDTLRDNCDDAADCVRNCCVSSVIAPIFFVIFVLMAQFVLVNVVVAVLMKHLEESHKQMEDELDMEVELERELVREQEFAQEQKLCQQLAEAQAKAAAPPRPLAKVKSLPKNFIYSTPSLDKKFPSPQSLTSSAATNLNQLQQQNPSTSTSTSPGLGGLAQRGVTAGAGGRRQTVQYFNQPQSGPGLGLGLGLGLSLAEMGGTLTPQALSARLGEPFGGASTATAAGGGTCAGFAQEPGNLQLPPLGRRGRRASAAAGFRKRGVLSKERSLDEQAIRRRNLEAKRTSCDSLPWGGDALDYRRGTIFESLESDGGGGGLGSGSGSAGSPLGFDIRSVRSADVPHLEPDTDALAVVSALVPAATPMPLSMPLALPMPTPTPTPSSTPTGMSSAHHPPPRRPFGWSQSVDQGCLLGAPGRSSLLLSVPRSMPPRSRSGSTKQLFKQQALDEDADMDENSLLLPAVSGGAVGGATPTVAAALESVAAASAVDSHLLPGKSDSADILRIISERRRMDQRDQRDPRDDVEDRDSDYNELLLVKSPQSSMD</sequence>
<keyword evidence="12" id="KW-0325">Glycoprotein</keyword>
<feature type="transmembrane region" description="Helical" evidence="16">
    <location>
        <begin position="1436"/>
        <end position="1460"/>
    </location>
</feature>
<dbReference type="GO" id="GO:0086010">
    <property type="term" value="P:membrane depolarization during action potential"/>
    <property type="evidence" value="ECO:0007669"/>
    <property type="project" value="TreeGrafter"/>
</dbReference>
<feature type="transmembrane region" description="Helical" evidence="16">
    <location>
        <begin position="554"/>
        <end position="579"/>
    </location>
</feature>
<evidence type="ECO:0000256" key="1">
    <source>
        <dbReference type="ARBA" id="ARBA00004141"/>
    </source>
</evidence>
<dbReference type="PANTHER" id="PTHR10037:SF230">
    <property type="entry name" value="CA[2+]-CHANNEL PROTEIN ALPHA[[1]] SUBUNIT T, ISOFORM F"/>
    <property type="match status" value="1"/>
</dbReference>
<feature type="compositionally biased region" description="Basic residues" evidence="15">
    <location>
        <begin position="1860"/>
        <end position="1872"/>
    </location>
</feature>
<feature type="transmembrane region" description="Helical" evidence="16">
    <location>
        <begin position="1344"/>
        <end position="1366"/>
    </location>
</feature>
<dbReference type="FunFam" id="1.20.120.350:FF:000012">
    <property type="entry name" value="Voltage-dependent T-type calcium channel subunit alpha"/>
    <property type="match status" value="1"/>
</dbReference>
<feature type="transmembrane region" description="Helical" evidence="16">
    <location>
        <begin position="371"/>
        <end position="391"/>
    </location>
</feature>
<evidence type="ECO:0000256" key="8">
    <source>
        <dbReference type="ARBA" id="ARBA00022882"/>
    </source>
</evidence>
<evidence type="ECO:0000256" key="9">
    <source>
        <dbReference type="ARBA" id="ARBA00022989"/>
    </source>
</evidence>
<evidence type="ECO:0000256" key="4">
    <source>
        <dbReference type="ARBA" id="ARBA00022673"/>
    </source>
</evidence>
<evidence type="ECO:0000256" key="12">
    <source>
        <dbReference type="ARBA" id="ARBA00023180"/>
    </source>
</evidence>
<evidence type="ECO:0000256" key="10">
    <source>
        <dbReference type="ARBA" id="ARBA00023065"/>
    </source>
</evidence>
<feature type="compositionally biased region" description="Basic residues" evidence="15">
    <location>
        <begin position="1098"/>
        <end position="1121"/>
    </location>
</feature>
<dbReference type="FunFam" id="1.10.287.70:FF:000125">
    <property type="entry name" value="Voltage-dependent T-type calcium channel subunit alpha"/>
    <property type="match status" value="1"/>
</dbReference>
<feature type="compositionally biased region" description="Low complexity" evidence="15">
    <location>
        <begin position="2085"/>
        <end position="2105"/>
    </location>
</feature>
<gene>
    <name evidence="19 20 21 22" type="primary">Ca-alpha1T</name>
</gene>
<dbReference type="FunFam" id="1.20.120.350:FF:000007">
    <property type="entry name" value="Voltage-dependent T-type calcium channel subunit alpha"/>
    <property type="match status" value="1"/>
</dbReference>
<feature type="transmembrane region" description="Helical" evidence="16">
    <location>
        <begin position="2212"/>
        <end position="2233"/>
    </location>
</feature>
<feature type="compositionally biased region" description="Gly residues" evidence="15">
    <location>
        <begin position="2842"/>
        <end position="2853"/>
    </location>
</feature>
<evidence type="ECO:0000256" key="3">
    <source>
        <dbReference type="ARBA" id="ARBA00022568"/>
    </source>
</evidence>
<comment type="catalytic activity">
    <reaction evidence="14">
        <text>Ca(2+)(in) = Ca(2+)(out)</text>
        <dbReference type="Rhea" id="RHEA:29671"/>
        <dbReference type="ChEBI" id="CHEBI:29108"/>
    </reaction>
</comment>
<feature type="transmembrane region" description="Helical" evidence="16">
    <location>
        <begin position="1278"/>
        <end position="1298"/>
    </location>
</feature>
<dbReference type="GO" id="GO:0070509">
    <property type="term" value="P:calcium ion import"/>
    <property type="evidence" value="ECO:0007669"/>
    <property type="project" value="TreeGrafter"/>
</dbReference>
<dbReference type="InterPro" id="IPR005445">
    <property type="entry name" value="VDCC_T_a1"/>
</dbReference>
<feature type="compositionally biased region" description="Basic and acidic residues" evidence="15">
    <location>
        <begin position="1612"/>
        <end position="1622"/>
    </location>
</feature>
<keyword evidence="2" id="KW-0813">Transport</keyword>
<organism evidence="18 20">
    <name type="scientific">Drosophila pseudoobscura pseudoobscura</name>
    <name type="common">Fruit fly</name>
    <dbReference type="NCBI Taxonomy" id="46245"/>
    <lineage>
        <taxon>Eukaryota</taxon>
        <taxon>Metazoa</taxon>
        <taxon>Ecdysozoa</taxon>
        <taxon>Arthropoda</taxon>
        <taxon>Hexapoda</taxon>
        <taxon>Insecta</taxon>
        <taxon>Pterygota</taxon>
        <taxon>Neoptera</taxon>
        <taxon>Endopterygota</taxon>
        <taxon>Diptera</taxon>
        <taxon>Brachycera</taxon>
        <taxon>Muscomorpha</taxon>
        <taxon>Ephydroidea</taxon>
        <taxon>Drosophilidae</taxon>
        <taxon>Drosophila</taxon>
        <taxon>Sophophora</taxon>
    </lineage>
</organism>
<feature type="region of interest" description="Disordered" evidence="15">
    <location>
        <begin position="909"/>
        <end position="947"/>
    </location>
</feature>
<dbReference type="InterPro" id="IPR005821">
    <property type="entry name" value="Ion_trans_dom"/>
</dbReference>
<evidence type="ECO:0000313" key="20">
    <source>
        <dbReference type="RefSeq" id="XP_033238116.1"/>
    </source>
</evidence>
<dbReference type="Gene3D" id="1.10.287.70">
    <property type="match status" value="4"/>
</dbReference>
<feature type="region of interest" description="Disordered" evidence="15">
    <location>
        <begin position="1776"/>
        <end position="1938"/>
    </location>
</feature>
<dbReference type="GO" id="GO:0001518">
    <property type="term" value="C:voltage-gated sodium channel complex"/>
    <property type="evidence" value="ECO:0007669"/>
    <property type="project" value="TreeGrafter"/>
</dbReference>
<feature type="compositionally biased region" description="Gly residues" evidence="15">
    <location>
        <begin position="14"/>
        <end position="25"/>
    </location>
</feature>
<reference evidence="19 20" key="1">
    <citation type="submission" date="2025-04" db="UniProtKB">
        <authorList>
            <consortium name="RefSeq"/>
        </authorList>
    </citation>
    <scope>IDENTIFICATION</scope>
    <source>
        <strain evidence="19 20">MV-25-SWS-2005</strain>
        <tissue evidence="19 20">Whole body</tissue>
    </source>
</reference>
<feature type="region of interest" description="Disordered" evidence="15">
    <location>
        <begin position="3108"/>
        <end position="3129"/>
    </location>
</feature>
<feature type="transmembrane region" description="Helical" evidence="16">
    <location>
        <begin position="2309"/>
        <end position="2331"/>
    </location>
</feature>